<dbReference type="Proteomes" id="UP000183257">
    <property type="component" value="Unassembled WGS sequence"/>
</dbReference>
<organism evidence="1 2">
    <name type="scientific">Cellulophaga fucicola</name>
    <dbReference type="NCBI Taxonomy" id="76595"/>
    <lineage>
        <taxon>Bacteria</taxon>
        <taxon>Pseudomonadati</taxon>
        <taxon>Bacteroidota</taxon>
        <taxon>Flavobacteriia</taxon>
        <taxon>Flavobacteriales</taxon>
        <taxon>Flavobacteriaceae</taxon>
        <taxon>Cellulophaga</taxon>
    </lineage>
</organism>
<dbReference type="EMBL" id="FPIY01000006">
    <property type="protein sequence ID" value="SFW65508.1"/>
    <property type="molecule type" value="Genomic_DNA"/>
</dbReference>
<dbReference type="AlphaFoldDB" id="A0A1K1R0P4"/>
<dbReference type="STRING" id="76595.SAMN05660313_03138"/>
<evidence type="ECO:0008006" key="3">
    <source>
        <dbReference type="Google" id="ProtNLM"/>
    </source>
</evidence>
<gene>
    <name evidence="1" type="ORF">SAMN05660313_03138</name>
</gene>
<dbReference type="RefSeq" id="WP_072304758.1">
    <property type="nucleotide sequence ID" value="NZ_FPIY01000006.1"/>
</dbReference>
<name>A0A1K1R0P4_9FLAO</name>
<reference evidence="2" key="1">
    <citation type="submission" date="2016-11" db="EMBL/GenBank/DDBJ databases">
        <authorList>
            <person name="Varghese N."/>
            <person name="Submissions S."/>
        </authorList>
    </citation>
    <scope>NUCLEOTIDE SEQUENCE [LARGE SCALE GENOMIC DNA]</scope>
    <source>
        <strain evidence="2">DSM 24786</strain>
    </source>
</reference>
<evidence type="ECO:0000313" key="1">
    <source>
        <dbReference type="EMBL" id="SFW65508.1"/>
    </source>
</evidence>
<dbReference type="OrthoDB" id="129527at2"/>
<sequence>MKSFNILLVVILLFMSCKEAKKETVTPKEDTKTEELASFGEKITADNAMVTKEIASVYHNLAVADTVATKFRGKVLDVCQSKGCWMKLDLGDGEEAMVKFKDYGFFMPKDIAGKEVVVNGKAFVEQMSVDEQQHYAEDGGATKEEIAQITAPKKTYRFEADGVLLKE</sequence>
<protein>
    <recommendedName>
        <fullName evidence="3">DUF4920 domain-containing protein</fullName>
    </recommendedName>
</protein>
<keyword evidence="2" id="KW-1185">Reference proteome</keyword>
<dbReference type="InterPro" id="IPR032577">
    <property type="entry name" value="DUF4920"/>
</dbReference>
<dbReference type="Pfam" id="PF16267">
    <property type="entry name" value="DUF4920"/>
    <property type="match status" value="1"/>
</dbReference>
<evidence type="ECO:0000313" key="2">
    <source>
        <dbReference type="Proteomes" id="UP000183257"/>
    </source>
</evidence>
<proteinExistence type="predicted"/>
<dbReference type="PROSITE" id="PS51257">
    <property type="entry name" value="PROKAR_LIPOPROTEIN"/>
    <property type="match status" value="1"/>
</dbReference>
<accession>A0A1K1R0P4</accession>